<evidence type="ECO:0000313" key="9">
    <source>
        <dbReference type="Proteomes" id="UP000466966"/>
    </source>
</evidence>
<protein>
    <submittedName>
        <fullName evidence="8">EamA family transporter</fullName>
    </submittedName>
</protein>
<feature type="transmembrane region" description="Helical" evidence="6">
    <location>
        <begin position="70"/>
        <end position="88"/>
    </location>
</feature>
<evidence type="ECO:0000313" key="8">
    <source>
        <dbReference type="EMBL" id="MXO73379.1"/>
    </source>
</evidence>
<feature type="transmembrane region" description="Helical" evidence="6">
    <location>
        <begin position="268"/>
        <end position="285"/>
    </location>
</feature>
<evidence type="ECO:0000259" key="7">
    <source>
        <dbReference type="Pfam" id="PF00892"/>
    </source>
</evidence>
<feature type="transmembrane region" description="Helical" evidence="6">
    <location>
        <begin position="7"/>
        <end position="27"/>
    </location>
</feature>
<feature type="transmembrane region" description="Helical" evidence="6">
    <location>
        <begin position="39"/>
        <end position="58"/>
    </location>
</feature>
<dbReference type="PANTHER" id="PTHR22911">
    <property type="entry name" value="ACYL-MALONYL CONDENSING ENZYME-RELATED"/>
    <property type="match status" value="1"/>
</dbReference>
<feature type="domain" description="EamA" evidence="7">
    <location>
        <begin position="154"/>
        <end position="284"/>
    </location>
</feature>
<accession>A0A844Z0P5</accession>
<feature type="transmembrane region" description="Helical" evidence="6">
    <location>
        <begin position="212"/>
        <end position="235"/>
    </location>
</feature>
<feature type="domain" description="EamA" evidence="7">
    <location>
        <begin position="9"/>
        <end position="139"/>
    </location>
</feature>
<keyword evidence="4 6" id="KW-1133">Transmembrane helix</keyword>
<feature type="transmembrane region" description="Helical" evidence="6">
    <location>
        <begin position="242"/>
        <end position="262"/>
    </location>
</feature>
<evidence type="ECO:0000256" key="6">
    <source>
        <dbReference type="SAM" id="Phobius"/>
    </source>
</evidence>
<comment type="caution">
    <text evidence="8">The sequence shown here is derived from an EMBL/GenBank/DDBJ whole genome shotgun (WGS) entry which is preliminary data.</text>
</comment>
<dbReference type="AlphaFoldDB" id="A0A844Z0P5"/>
<evidence type="ECO:0000256" key="5">
    <source>
        <dbReference type="ARBA" id="ARBA00023136"/>
    </source>
</evidence>
<evidence type="ECO:0000256" key="1">
    <source>
        <dbReference type="ARBA" id="ARBA00004141"/>
    </source>
</evidence>
<sequence length="295" mass="31373">MDRRATLYPILMTLLGVGFFSVMDAMMKGASLAMGAYSALLWRCLIAVAGTLPAWRLAGGKWPDRPTMRLHMLRGAVGAGMAVTFFWGLTRLPIAEAIAISFIAPLIALFLAAVMLGETIARGAIVASIMGLAGVVVIGTARMGASQPADGVGWGIVAVLVSAVLYAWNLILQRQQSLVAEPLEVTSFMSLGMTLCLLPFAPFLAVLPPDGWALATVAGAAALTVLAGLCLAWAYRRAEAQVLVPLEYSAFVWAALMGWLFYREELTLPTLAGTALVVLACWIAVPRRHVEQTAL</sequence>
<dbReference type="SUPFAM" id="SSF103481">
    <property type="entry name" value="Multidrug resistance efflux transporter EmrE"/>
    <property type="match status" value="2"/>
</dbReference>
<proteinExistence type="inferred from homology"/>
<feature type="transmembrane region" description="Helical" evidence="6">
    <location>
        <begin position="123"/>
        <end position="145"/>
    </location>
</feature>
<comment type="similarity">
    <text evidence="2">Belongs to the drug/metabolite transporter (DMT) superfamily. 10 TMS drug/metabolite exporter (DME) (TC 2.A.7.3) family.</text>
</comment>
<name>A0A844Z0P5_9SPHN</name>
<dbReference type="Proteomes" id="UP000466966">
    <property type="component" value="Unassembled WGS sequence"/>
</dbReference>
<dbReference type="PANTHER" id="PTHR22911:SF6">
    <property type="entry name" value="SOLUTE CARRIER FAMILY 35 MEMBER G1"/>
    <property type="match status" value="1"/>
</dbReference>
<evidence type="ECO:0000256" key="2">
    <source>
        <dbReference type="ARBA" id="ARBA00009853"/>
    </source>
</evidence>
<gene>
    <name evidence="8" type="ORF">GRI99_17280</name>
</gene>
<comment type="subcellular location">
    <subcellularLocation>
        <location evidence="1">Membrane</location>
        <topology evidence="1">Multi-pass membrane protein</topology>
    </subcellularLocation>
</comment>
<keyword evidence="5 6" id="KW-0472">Membrane</keyword>
<evidence type="ECO:0000256" key="3">
    <source>
        <dbReference type="ARBA" id="ARBA00022692"/>
    </source>
</evidence>
<feature type="transmembrane region" description="Helical" evidence="6">
    <location>
        <begin position="94"/>
        <end position="116"/>
    </location>
</feature>
<dbReference type="Gene3D" id="1.10.3730.20">
    <property type="match status" value="1"/>
</dbReference>
<dbReference type="InterPro" id="IPR000620">
    <property type="entry name" value="EamA_dom"/>
</dbReference>
<feature type="transmembrane region" description="Helical" evidence="6">
    <location>
        <begin position="151"/>
        <end position="171"/>
    </location>
</feature>
<evidence type="ECO:0000256" key="4">
    <source>
        <dbReference type="ARBA" id="ARBA00022989"/>
    </source>
</evidence>
<dbReference type="OrthoDB" id="7818056at2"/>
<organism evidence="8 9">
    <name type="scientific">Alteraurantiacibacter buctensis</name>
    <dbReference type="NCBI Taxonomy" id="1503981"/>
    <lineage>
        <taxon>Bacteria</taxon>
        <taxon>Pseudomonadati</taxon>
        <taxon>Pseudomonadota</taxon>
        <taxon>Alphaproteobacteria</taxon>
        <taxon>Sphingomonadales</taxon>
        <taxon>Erythrobacteraceae</taxon>
        <taxon>Alteraurantiacibacter</taxon>
    </lineage>
</organism>
<feature type="transmembrane region" description="Helical" evidence="6">
    <location>
        <begin position="183"/>
        <end position="206"/>
    </location>
</feature>
<reference evidence="8 9" key="1">
    <citation type="submission" date="2019-12" db="EMBL/GenBank/DDBJ databases">
        <title>Genomic-based taxomic classification of the family Erythrobacteraceae.</title>
        <authorList>
            <person name="Xu L."/>
        </authorList>
    </citation>
    <scope>NUCLEOTIDE SEQUENCE [LARGE SCALE GENOMIC DNA]</scope>
    <source>
        <strain evidence="8 9">M0322</strain>
    </source>
</reference>
<dbReference type="EMBL" id="WTYV01000009">
    <property type="protein sequence ID" value="MXO73379.1"/>
    <property type="molecule type" value="Genomic_DNA"/>
</dbReference>
<keyword evidence="3 6" id="KW-0812">Transmembrane</keyword>
<dbReference type="Pfam" id="PF00892">
    <property type="entry name" value="EamA"/>
    <property type="match status" value="2"/>
</dbReference>
<dbReference type="InterPro" id="IPR037185">
    <property type="entry name" value="EmrE-like"/>
</dbReference>
<dbReference type="RefSeq" id="WP_160773301.1">
    <property type="nucleotide sequence ID" value="NZ_WTYV01000009.1"/>
</dbReference>
<keyword evidence="9" id="KW-1185">Reference proteome</keyword>
<dbReference type="GO" id="GO:0016020">
    <property type="term" value="C:membrane"/>
    <property type="evidence" value="ECO:0007669"/>
    <property type="project" value="UniProtKB-SubCell"/>
</dbReference>